<organism evidence="1 2">
    <name type="scientific">Rangifer tarandus platyrhynchus</name>
    <name type="common">Svalbard reindeer</name>
    <dbReference type="NCBI Taxonomy" id="3082113"/>
    <lineage>
        <taxon>Eukaryota</taxon>
        <taxon>Metazoa</taxon>
        <taxon>Chordata</taxon>
        <taxon>Craniata</taxon>
        <taxon>Vertebrata</taxon>
        <taxon>Euteleostomi</taxon>
        <taxon>Mammalia</taxon>
        <taxon>Eutheria</taxon>
        <taxon>Laurasiatheria</taxon>
        <taxon>Artiodactyla</taxon>
        <taxon>Ruminantia</taxon>
        <taxon>Pecora</taxon>
        <taxon>Cervidae</taxon>
        <taxon>Odocoileinae</taxon>
        <taxon>Rangifer</taxon>
    </lineage>
</organism>
<dbReference type="EMBL" id="OX459943">
    <property type="protein sequence ID" value="CAI9177618.1"/>
    <property type="molecule type" value="Genomic_DNA"/>
</dbReference>
<accession>A0ABN8ZYH6</accession>
<gene>
    <name evidence="1" type="ORF">MRATA1EN1_LOCUS26580</name>
</gene>
<sequence>MGTKNFTVCMETQNIPNSQSNLEKEKQRNQAPWPDYYKATGIKTVLYWHTIWYCICTIQYKYHTDQYEIQVNGTGQINPCIMVISSMTKEERTYNREKTIFSISGTGKAGQLYVKQNRTLPNTIHKNKVKMD</sequence>
<evidence type="ECO:0000313" key="2">
    <source>
        <dbReference type="Proteomes" id="UP001176941"/>
    </source>
</evidence>
<evidence type="ECO:0000313" key="1">
    <source>
        <dbReference type="EMBL" id="CAI9177618.1"/>
    </source>
</evidence>
<keyword evidence="2" id="KW-1185">Reference proteome</keyword>
<name>A0ABN8ZYH6_RANTA</name>
<proteinExistence type="predicted"/>
<dbReference type="Proteomes" id="UP001176941">
    <property type="component" value="Chromosome 7"/>
</dbReference>
<protein>
    <submittedName>
        <fullName evidence="1">Uncharacterized protein</fullName>
    </submittedName>
</protein>
<reference evidence="1" key="1">
    <citation type="submission" date="2023-04" db="EMBL/GenBank/DDBJ databases">
        <authorList>
            <consortium name="ELIXIR-Norway"/>
        </authorList>
    </citation>
    <scope>NUCLEOTIDE SEQUENCE [LARGE SCALE GENOMIC DNA]</scope>
</reference>